<keyword evidence="7" id="KW-0472">Membrane</keyword>
<comment type="subcellular location">
    <subcellularLocation>
        <location evidence="1">Membrane</location>
        <topology evidence="1">Single-pass type I membrane protein</topology>
    </subcellularLocation>
</comment>
<keyword evidence="6" id="KW-1133">Transmembrane helix</keyword>
<dbReference type="InterPro" id="IPR046956">
    <property type="entry name" value="RLP23-like"/>
</dbReference>
<gene>
    <name evidence="10" type="primary">LOC120271768</name>
</gene>
<dbReference type="RefSeq" id="XP_039134378.1">
    <property type="nucleotide sequence ID" value="XM_039278444.1"/>
</dbReference>
<dbReference type="Gene3D" id="3.80.10.10">
    <property type="entry name" value="Ribonuclease Inhibitor"/>
    <property type="match status" value="1"/>
</dbReference>
<evidence type="ECO:0000256" key="5">
    <source>
        <dbReference type="ARBA" id="ARBA00022737"/>
    </source>
</evidence>
<dbReference type="PANTHER" id="PTHR48063:SF112">
    <property type="entry name" value="RECEPTOR LIKE PROTEIN 30-LIKE"/>
    <property type="match status" value="1"/>
</dbReference>
<reference evidence="10" key="1">
    <citation type="submission" date="2025-08" db="UniProtKB">
        <authorList>
            <consortium name="RefSeq"/>
        </authorList>
    </citation>
    <scope>IDENTIFICATION</scope>
</reference>
<dbReference type="Proteomes" id="UP001515500">
    <property type="component" value="Chromosome 11"/>
</dbReference>
<dbReference type="GO" id="GO:0016020">
    <property type="term" value="C:membrane"/>
    <property type="evidence" value="ECO:0007669"/>
    <property type="project" value="UniProtKB-SubCell"/>
</dbReference>
<evidence type="ECO:0000256" key="3">
    <source>
        <dbReference type="ARBA" id="ARBA00022692"/>
    </source>
</evidence>
<dbReference type="SUPFAM" id="SSF52058">
    <property type="entry name" value="L domain-like"/>
    <property type="match status" value="1"/>
</dbReference>
<dbReference type="GeneID" id="120271768"/>
<keyword evidence="3" id="KW-0812">Transmembrane</keyword>
<evidence type="ECO:0000256" key="4">
    <source>
        <dbReference type="ARBA" id="ARBA00022729"/>
    </source>
</evidence>
<evidence type="ECO:0000313" key="9">
    <source>
        <dbReference type="Proteomes" id="UP001515500"/>
    </source>
</evidence>
<sequence>MHDVYIKTDDHLLVTIEDLLGKIVSATKVGLSLGYEFEEITKLEHASLTLQWSLKAVLLLQSSLDEDIYFNAALNNDSYMIASFQWGSYSLGVYNIDTLSLGFYDALPPFSSNIDIDFSNNLFLGILLPITSEYLPLLGDLNLSNNLINGTIPSSICNFAEMQVIDLSSNRLFGQVPACFPYLASLMFINLENNNLSGEIPDKLDSFSLLLALHLGNNSISGRIPTSLRACKSLLIIDLGGNKLSGNIPSWIGEALSSLRILRLRANMFEGKATFPKNFII</sequence>
<evidence type="ECO:0000256" key="2">
    <source>
        <dbReference type="ARBA" id="ARBA00022614"/>
    </source>
</evidence>
<dbReference type="Pfam" id="PF00560">
    <property type="entry name" value="LRR_1"/>
    <property type="match status" value="5"/>
</dbReference>
<keyword evidence="4" id="KW-0732">Signal</keyword>
<dbReference type="AlphaFoldDB" id="A0AB40C3P1"/>
<keyword evidence="9" id="KW-1185">Reference proteome</keyword>
<organism evidence="9 10">
    <name type="scientific">Dioscorea cayennensis subsp. rotundata</name>
    <name type="common">White Guinea yam</name>
    <name type="synonym">Dioscorea rotundata</name>
    <dbReference type="NCBI Taxonomy" id="55577"/>
    <lineage>
        <taxon>Eukaryota</taxon>
        <taxon>Viridiplantae</taxon>
        <taxon>Streptophyta</taxon>
        <taxon>Embryophyta</taxon>
        <taxon>Tracheophyta</taxon>
        <taxon>Spermatophyta</taxon>
        <taxon>Magnoliopsida</taxon>
        <taxon>Liliopsida</taxon>
        <taxon>Dioscoreales</taxon>
        <taxon>Dioscoreaceae</taxon>
        <taxon>Dioscorea</taxon>
    </lineage>
</organism>
<protein>
    <submittedName>
        <fullName evidence="10">Receptor-like protein 42</fullName>
    </submittedName>
</protein>
<name>A0AB40C3P1_DIOCR</name>
<evidence type="ECO:0000256" key="6">
    <source>
        <dbReference type="ARBA" id="ARBA00022989"/>
    </source>
</evidence>
<dbReference type="InterPro" id="IPR001611">
    <property type="entry name" value="Leu-rich_rpt"/>
</dbReference>
<evidence type="ECO:0000313" key="10">
    <source>
        <dbReference type="RefSeq" id="XP_039134378.1"/>
    </source>
</evidence>
<dbReference type="PANTHER" id="PTHR48063">
    <property type="entry name" value="LRR RECEPTOR-LIKE KINASE"/>
    <property type="match status" value="1"/>
</dbReference>
<dbReference type="InterPro" id="IPR032675">
    <property type="entry name" value="LRR_dom_sf"/>
</dbReference>
<evidence type="ECO:0000256" key="8">
    <source>
        <dbReference type="ARBA" id="ARBA00023180"/>
    </source>
</evidence>
<evidence type="ECO:0000256" key="1">
    <source>
        <dbReference type="ARBA" id="ARBA00004479"/>
    </source>
</evidence>
<proteinExistence type="predicted"/>
<dbReference type="FunFam" id="3.80.10.10:FF:000383">
    <property type="entry name" value="Leucine-rich repeat receptor protein kinase EMS1"/>
    <property type="match status" value="1"/>
</dbReference>
<evidence type="ECO:0000256" key="7">
    <source>
        <dbReference type="ARBA" id="ARBA00023136"/>
    </source>
</evidence>
<accession>A0AB40C3P1</accession>
<keyword evidence="5" id="KW-0677">Repeat</keyword>
<keyword evidence="2" id="KW-0433">Leucine-rich repeat</keyword>
<keyword evidence="8" id="KW-0325">Glycoprotein</keyword>